<gene>
    <name evidence="1" type="ORF">MPOCJGCO_2264</name>
</gene>
<dbReference type="Gene3D" id="3.30.160.250">
    <property type="match status" value="1"/>
</dbReference>
<dbReference type="EMBL" id="BPRB01000119">
    <property type="protein sequence ID" value="GJE60154.1"/>
    <property type="molecule type" value="Genomic_DNA"/>
</dbReference>
<reference evidence="1" key="1">
    <citation type="journal article" date="2021" name="Front. Microbiol.">
        <title>Comprehensive Comparative Genomics and Phenotyping of Methylobacterium Species.</title>
        <authorList>
            <person name="Alessa O."/>
            <person name="Ogura Y."/>
            <person name="Fujitani Y."/>
            <person name="Takami H."/>
            <person name="Hayashi T."/>
            <person name="Sahin N."/>
            <person name="Tani A."/>
        </authorList>
    </citation>
    <scope>NUCLEOTIDE SEQUENCE</scope>
    <source>
        <strain evidence="1">DSM 23632</strain>
    </source>
</reference>
<organism evidence="1 2">
    <name type="scientific">Methylobacterium trifolii</name>
    <dbReference type="NCBI Taxonomy" id="1003092"/>
    <lineage>
        <taxon>Bacteria</taxon>
        <taxon>Pseudomonadati</taxon>
        <taxon>Pseudomonadota</taxon>
        <taxon>Alphaproteobacteria</taxon>
        <taxon>Hyphomicrobiales</taxon>
        <taxon>Methylobacteriaceae</taxon>
        <taxon>Methylobacterium</taxon>
    </lineage>
</organism>
<comment type="caution">
    <text evidence="1">The sequence shown here is derived from an EMBL/GenBank/DDBJ whole genome shotgun (WGS) entry which is preliminary data.</text>
</comment>
<sequence>MSATYLFDLERDDNGTFLATCPAFPEITTFVDDVGDLFLIGLGAIEEAIAARIARGEDIPKSASPSEIKTCFVAGDGGSARAWVKLPHQTTLKVMLYGLIRSEGLTRAELARRLDWNRESVDRLFRLDHSTRLSQFDAAFRELGQDIEVSLVPVRPTRDAAPAAPQKAVGTV</sequence>
<evidence type="ECO:0000313" key="1">
    <source>
        <dbReference type="EMBL" id="GJE60154.1"/>
    </source>
</evidence>
<name>A0ABQ4U013_9HYPH</name>
<dbReference type="RefSeq" id="WP_238182692.1">
    <property type="nucleotide sequence ID" value="NZ_BPRB01000119.1"/>
</dbReference>
<dbReference type="SUPFAM" id="SSF47413">
    <property type="entry name" value="lambda repressor-like DNA-binding domains"/>
    <property type="match status" value="1"/>
</dbReference>
<evidence type="ECO:0008006" key="3">
    <source>
        <dbReference type="Google" id="ProtNLM"/>
    </source>
</evidence>
<dbReference type="InterPro" id="IPR035069">
    <property type="entry name" value="TTHA1013/TTHA0281-like"/>
</dbReference>
<dbReference type="InterPro" id="IPR010982">
    <property type="entry name" value="Lambda_DNA-bd_dom_sf"/>
</dbReference>
<reference evidence="1" key="2">
    <citation type="submission" date="2021-08" db="EMBL/GenBank/DDBJ databases">
        <authorList>
            <person name="Tani A."/>
            <person name="Ola A."/>
            <person name="Ogura Y."/>
            <person name="Katsura K."/>
            <person name="Hayashi T."/>
        </authorList>
    </citation>
    <scope>NUCLEOTIDE SEQUENCE</scope>
    <source>
        <strain evidence="1">DSM 23632</strain>
    </source>
</reference>
<dbReference type="Proteomes" id="UP001055057">
    <property type="component" value="Unassembled WGS sequence"/>
</dbReference>
<dbReference type="SUPFAM" id="SSF143100">
    <property type="entry name" value="TTHA1013/TTHA0281-like"/>
    <property type="match status" value="1"/>
</dbReference>
<keyword evidence="2" id="KW-1185">Reference proteome</keyword>
<evidence type="ECO:0000313" key="2">
    <source>
        <dbReference type="Proteomes" id="UP001055057"/>
    </source>
</evidence>
<protein>
    <recommendedName>
        <fullName evidence="3">Type II toxin-antitoxin system HicB family antitoxin</fullName>
    </recommendedName>
</protein>
<proteinExistence type="predicted"/>
<accession>A0ABQ4U013</accession>